<evidence type="ECO:0000313" key="3">
    <source>
        <dbReference type="Proteomes" id="UP000716291"/>
    </source>
</evidence>
<protein>
    <submittedName>
        <fullName evidence="2">Uncharacterized protein</fullName>
    </submittedName>
</protein>
<organism evidence="2 3">
    <name type="scientific">Rhizopus oryzae</name>
    <name type="common">Mucormycosis agent</name>
    <name type="synonym">Rhizopus arrhizus var. delemar</name>
    <dbReference type="NCBI Taxonomy" id="64495"/>
    <lineage>
        <taxon>Eukaryota</taxon>
        <taxon>Fungi</taxon>
        <taxon>Fungi incertae sedis</taxon>
        <taxon>Mucoromycota</taxon>
        <taxon>Mucoromycotina</taxon>
        <taxon>Mucoromycetes</taxon>
        <taxon>Mucorales</taxon>
        <taxon>Mucorineae</taxon>
        <taxon>Rhizopodaceae</taxon>
        <taxon>Rhizopus</taxon>
    </lineage>
</organism>
<gene>
    <name evidence="2" type="ORF">G6F64_002476</name>
</gene>
<dbReference type="AlphaFoldDB" id="A0A9P6XGU3"/>
<sequence length="420" mass="47376">MMRKKWEYNITAAAMELDEDAMMELKEEHEDDEASNISDEEENEADVQSSESDLKEEKPLRDLTEKKDDASNARRVYTQQDINKLIALLVEQCHTVDCTEFWKKRKREFSLTTASANCSEIMNQMLLSDSQSLVEPLNQTQTTESLTQNPEQATATLRPINDNSSETCLNQGHSNIRQESGSEEQINWFIDNDDITSLFRKYQYQADAISKPAPLESNIQEIFVRSIFKEKQLDNILKNQIQVLLNNVPSNTPNFNNDDLMKMVNVVTDMDYQTITPKAAKLSLLTFAAGLDPFKAKVVEGVADMLVKLPMTSTADKNSLGEVDLQTRCFDPLLLSMISDTTKKVVLCWSNKVDTLTPDIRPDAIVSTLVQRVFGQSLGFGEIKLGGDQVTNHPLCLDTLKLAVLSRNTILKHNIPVLSF</sequence>
<feature type="region of interest" description="Disordered" evidence="1">
    <location>
        <begin position="17"/>
        <end position="72"/>
    </location>
</feature>
<reference evidence="2" key="1">
    <citation type="journal article" date="2020" name="Microb. Genom.">
        <title>Genetic diversity of clinical and environmental Mucorales isolates obtained from an investigation of mucormycosis cases among solid organ transplant recipients.</title>
        <authorList>
            <person name="Nguyen M.H."/>
            <person name="Kaul D."/>
            <person name="Muto C."/>
            <person name="Cheng S.J."/>
            <person name="Richter R.A."/>
            <person name="Bruno V.M."/>
            <person name="Liu G."/>
            <person name="Beyhan S."/>
            <person name="Sundermann A.J."/>
            <person name="Mounaud S."/>
            <person name="Pasculle A.W."/>
            <person name="Nierman W.C."/>
            <person name="Driscoll E."/>
            <person name="Cumbie R."/>
            <person name="Clancy C.J."/>
            <person name="Dupont C.L."/>
        </authorList>
    </citation>
    <scope>NUCLEOTIDE SEQUENCE</scope>
    <source>
        <strain evidence="2">GL11</strain>
    </source>
</reference>
<dbReference type="EMBL" id="JAANQT010000215">
    <property type="protein sequence ID" value="KAG1313152.1"/>
    <property type="molecule type" value="Genomic_DNA"/>
</dbReference>
<accession>A0A9P6XGU3</accession>
<dbReference type="Proteomes" id="UP000716291">
    <property type="component" value="Unassembled WGS sequence"/>
</dbReference>
<feature type="compositionally biased region" description="Acidic residues" evidence="1">
    <location>
        <begin position="29"/>
        <end position="45"/>
    </location>
</feature>
<name>A0A9P6XGU3_RHIOR</name>
<evidence type="ECO:0000313" key="2">
    <source>
        <dbReference type="EMBL" id="KAG1313152.1"/>
    </source>
</evidence>
<keyword evidence="3" id="KW-1185">Reference proteome</keyword>
<dbReference type="OrthoDB" id="2240650at2759"/>
<comment type="caution">
    <text evidence="2">The sequence shown here is derived from an EMBL/GenBank/DDBJ whole genome shotgun (WGS) entry which is preliminary data.</text>
</comment>
<evidence type="ECO:0000256" key="1">
    <source>
        <dbReference type="SAM" id="MobiDB-lite"/>
    </source>
</evidence>
<proteinExistence type="predicted"/>
<feature type="compositionally biased region" description="Basic and acidic residues" evidence="1">
    <location>
        <begin position="52"/>
        <end position="72"/>
    </location>
</feature>